<keyword evidence="2" id="KW-1185">Reference proteome</keyword>
<evidence type="ECO:0000313" key="1">
    <source>
        <dbReference type="EMBL" id="MEQ2434391.1"/>
    </source>
</evidence>
<name>A0ABV1DVI7_9FIRM</name>
<accession>A0ABV1DVI7</accession>
<gene>
    <name evidence="1" type="ORF">WMO65_25720</name>
</gene>
<protein>
    <submittedName>
        <fullName evidence="1">Uncharacterized protein</fullName>
    </submittedName>
</protein>
<dbReference type="Proteomes" id="UP001457898">
    <property type="component" value="Unassembled WGS sequence"/>
</dbReference>
<sequence>MRQISRKEYGAAGNTERYGNVLSLGYKGVSVNTAEWGRAYSSGERGAALNTGNCGWAAVSGSGGIAVTTGNESLAVAAGEHSVAFANGWNALAGGRKGCFLICSEYEQGEEGKLLDIQVQKVDGTIIQENMLYCLRKGRWCQVRKTPEIRIPEPGKIHEQRQERAVFWRWLQEKAGKLSEYPGRMIQNLFFEHEISSTGKRNISRNRMGGIQSSGSGSIAVQDSCYPGNLSSVLGSRSILLHRADLGLALAGGCQTTVIRTGHAGSAAVCAEGTAAAALGNGCKVKGMPGTYLIAAEHDLEEGYITDIQIRKVDGKGILPDMYYILYEGEFIEAWKYN</sequence>
<dbReference type="EMBL" id="JBBMFP010000045">
    <property type="protein sequence ID" value="MEQ2434391.1"/>
    <property type="molecule type" value="Genomic_DNA"/>
</dbReference>
<proteinExistence type="predicted"/>
<reference evidence="1 2" key="1">
    <citation type="submission" date="2024-03" db="EMBL/GenBank/DDBJ databases">
        <title>Human intestinal bacterial collection.</title>
        <authorList>
            <person name="Pauvert C."/>
            <person name="Hitch T.C.A."/>
            <person name="Clavel T."/>
        </authorList>
    </citation>
    <scope>NUCLEOTIDE SEQUENCE [LARGE SCALE GENOMIC DNA]</scope>
    <source>
        <strain evidence="1 2">CLA-SR-H028</strain>
    </source>
</reference>
<comment type="caution">
    <text evidence="1">The sequence shown here is derived from an EMBL/GenBank/DDBJ whole genome shotgun (WGS) entry which is preliminary data.</text>
</comment>
<dbReference type="RefSeq" id="WP_148392564.1">
    <property type="nucleotide sequence ID" value="NZ_JBBMFP010000045.1"/>
</dbReference>
<organism evidence="1 2">
    <name type="scientific">Blautia caccae</name>
    <dbReference type="NCBI Taxonomy" id="3133175"/>
    <lineage>
        <taxon>Bacteria</taxon>
        <taxon>Bacillati</taxon>
        <taxon>Bacillota</taxon>
        <taxon>Clostridia</taxon>
        <taxon>Lachnospirales</taxon>
        <taxon>Lachnospiraceae</taxon>
        <taxon>Blautia</taxon>
    </lineage>
</organism>
<evidence type="ECO:0000313" key="2">
    <source>
        <dbReference type="Proteomes" id="UP001457898"/>
    </source>
</evidence>